<dbReference type="PANTHER" id="PTHR43667:SF2">
    <property type="entry name" value="FATTY ACID C-METHYL TRANSFERASE"/>
    <property type="match status" value="1"/>
</dbReference>
<proteinExistence type="predicted"/>
<evidence type="ECO:0000313" key="3">
    <source>
        <dbReference type="Proteomes" id="UP001500393"/>
    </source>
</evidence>
<gene>
    <name evidence="2" type="ORF">GCM10009789_86800</name>
</gene>
<name>A0ABN2EZ86_9ACTN</name>
<accession>A0ABN2EZ86</accession>
<keyword evidence="2" id="KW-0489">Methyltransferase</keyword>
<feature type="domain" description="Methyltransferase" evidence="1">
    <location>
        <begin position="55"/>
        <end position="152"/>
    </location>
</feature>
<dbReference type="InterPro" id="IPR029063">
    <property type="entry name" value="SAM-dependent_MTases_sf"/>
</dbReference>
<dbReference type="GO" id="GO:0008168">
    <property type="term" value="F:methyltransferase activity"/>
    <property type="evidence" value="ECO:0007669"/>
    <property type="project" value="UniProtKB-KW"/>
</dbReference>
<sequence length="285" mass="30359">MTTSFDPIVFKRTTRAQWEDAAEAWHRWGPTIEDWLGEATDAMLRAADISKDDRVLDVAAGAGGQTLAAARLVGSGGSVLATDISPTILEYAARVATEAGLSNVETLEADGENLSALEEGRYDAAISRVGLIYFPDQQAALTGIHRALRPGGKFSAAVYSTPDRNGFFSIPVGIIRRRAELPPPVPGQPGPFSLGGPGVAEKAYSAAGFRDITVTTVPSPVRLPSAAECVRFERESFGALHQMLSRLDEDGRAAAWQEITEQLAQFDGPQGFAGPCEMLIVTGTR</sequence>
<keyword evidence="2" id="KW-0808">Transferase</keyword>
<dbReference type="Pfam" id="PF13649">
    <property type="entry name" value="Methyltransf_25"/>
    <property type="match status" value="1"/>
</dbReference>
<evidence type="ECO:0000259" key="1">
    <source>
        <dbReference type="Pfam" id="PF13649"/>
    </source>
</evidence>
<dbReference type="InterPro" id="IPR050723">
    <property type="entry name" value="CFA/CMAS"/>
</dbReference>
<keyword evidence="3" id="KW-1185">Reference proteome</keyword>
<comment type="caution">
    <text evidence="2">The sequence shown here is derived from an EMBL/GenBank/DDBJ whole genome shotgun (WGS) entry which is preliminary data.</text>
</comment>
<dbReference type="SUPFAM" id="SSF53335">
    <property type="entry name" value="S-adenosyl-L-methionine-dependent methyltransferases"/>
    <property type="match status" value="1"/>
</dbReference>
<protein>
    <submittedName>
        <fullName evidence="2">Class I SAM-dependent methyltransferase</fullName>
    </submittedName>
</protein>
<evidence type="ECO:0000313" key="2">
    <source>
        <dbReference type="EMBL" id="GAA1619721.1"/>
    </source>
</evidence>
<dbReference type="EMBL" id="BAAAOS010000070">
    <property type="protein sequence ID" value="GAA1619721.1"/>
    <property type="molecule type" value="Genomic_DNA"/>
</dbReference>
<organism evidence="2 3">
    <name type="scientific">Kribbella sancticallisti</name>
    <dbReference type="NCBI Taxonomy" id="460087"/>
    <lineage>
        <taxon>Bacteria</taxon>
        <taxon>Bacillati</taxon>
        <taxon>Actinomycetota</taxon>
        <taxon>Actinomycetes</taxon>
        <taxon>Propionibacteriales</taxon>
        <taxon>Kribbellaceae</taxon>
        <taxon>Kribbella</taxon>
    </lineage>
</organism>
<reference evidence="2 3" key="1">
    <citation type="journal article" date="2019" name="Int. J. Syst. Evol. Microbiol.">
        <title>The Global Catalogue of Microorganisms (GCM) 10K type strain sequencing project: providing services to taxonomists for standard genome sequencing and annotation.</title>
        <authorList>
            <consortium name="The Broad Institute Genomics Platform"/>
            <consortium name="The Broad Institute Genome Sequencing Center for Infectious Disease"/>
            <person name="Wu L."/>
            <person name="Ma J."/>
        </authorList>
    </citation>
    <scope>NUCLEOTIDE SEQUENCE [LARGE SCALE GENOMIC DNA]</scope>
    <source>
        <strain evidence="2 3">JCM 14969</strain>
    </source>
</reference>
<dbReference type="CDD" id="cd02440">
    <property type="entry name" value="AdoMet_MTases"/>
    <property type="match status" value="1"/>
</dbReference>
<dbReference type="GO" id="GO:0032259">
    <property type="term" value="P:methylation"/>
    <property type="evidence" value="ECO:0007669"/>
    <property type="project" value="UniProtKB-KW"/>
</dbReference>
<dbReference type="RefSeq" id="WP_344222657.1">
    <property type="nucleotide sequence ID" value="NZ_BAAAOS010000070.1"/>
</dbReference>
<dbReference type="Proteomes" id="UP001500393">
    <property type="component" value="Unassembled WGS sequence"/>
</dbReference>
<dbReference type="InterPro" id="IPR041698">
    <property type="entry name" value="Methyltransf_25"/>
</dbReference>
<dbReference type="PANTHER" id="PTHR43667">
    <property type="entry name" value="CYCLOPROPANE-FATTY-ACYL-PHOSPHOLIPID SYNTHASE"/>
    <property type="match status" value="1"/>
</dbReference>
<dbReference type="Gene3D" id="3.40.50.150">
    <property type="entry name" value="Vaccinia Virus protein VP39"/>
    <property type="match status" value="1"/>
</dbReference>